<dbReference type="InterPro" id="IPR011009">
    <property type="entry name" value="Kinase-like_dom_sf"/>
</dbReference>
<dbReference type="CDD" id="cd06627">
    <property type="entry name" value="STKc_Cdc7_like"/>
    <property type="match status" value="1"/>
</dbReference>
<dbReference type="PROSITE" id="PS50021">
    <property type="entry name" value="CH"/>
    <property type="match status" value="1"/>
</dbReference>
<dbReference type="GO" id="GO:0004709">
    <property type="term" value="F:MAP kinase kinase kinase activity"/>
    <property type="evidence" value="ECO:0007669"/>
    <property type="project" value="TreeGrafter"/>
</dbReference>
<evidence type="ECO:0000259" key="7">
    <source>
        <dbReference type="PROSITE" id="PS50021"/>
    </source>
</evidence>
<dbReference type="PANTHER" id="PTHR48016">
    <property type="entry name" value="MAP KINASE KINASE KINASE SSK2-RELATED-RELATED"/>
    <property type="match status" value="1"/>
</dbReference>
<dbReference type="EMBL" id="LT554016">
    <property type="protein sequence ID" value="SAM02923.1"/>
    <property type="molecule type" value="Genomic_DNA"/>
</dbReference>
<evidence type="ECO:0000313" key="10">
    <source>
        <dbReference type="Proteomes" id="UP000078561"/>
    </source>
</evidence>
<dbReference type="InterPro" id="IPR002219">
    <property type="entry name" value="PKC_DAG/PE"/>
</dbReference>
<dbReference type="SMART" id="SM00220">
    <property type="entry name" value="S_TKc"/>
    <property type="match status" value="1"/>
</dbReference>
<feature type="compositionally biased region" description="Basic residues" evidence="5">
    <location>
        <begin position="1040"/>
        <end position="1050"/>
    </location>
</feature>
<dbReference type="SUPFAM" id="SSF47576">
    <property type="entry name" value="Calponin-homology domain, CH-domain"/>
    <property type="match status" value="1"/>
</dbReference>
<evidence type="ECO:0000259" key="6">
    <source>
        <dbReference type="PROSITE" id="PS50011"/>
    </source>
</evidence>
<keyword evidence="4" id="KW-0067">ATP-binding</keyword>
<keyword evidence="10" id="KW-1185">Reference proteome</keyword>
<evidence type="ECO:0000259" key="8">
    <source>
        <dbReference type="PROSITE" id="PS50081"/>
    </source>
</evidence>
<keyword evidence="1" id="KW-0808">Transferase</keyword>
<evidence type="ECO:0000256" key="2">
    <source>
        <dbReference type="ARBA" id="ARBA00022741"/>
    </source>
</evidence>
<feature type="domain" description="Phorbol-ester/DAG-type" evidence="8">
    <location>
        <begin position="815"/>
        <end position="861"/>
    </location>
</feature>
<dbReference type="InterPro" id="IPR000719">
    <property type="entry name" value="Prot_kinase_dom"/>
</dbReference>
<dbReference type="GO" id="GO:0005737">
    <property type="term" value="C:cytoplasm"/>
    <property type="evidence" value="ECO:0007669"/>
    <property type="project" value="TreeGrafter"/>
</dbReference>
<name>A0A163JYI8_ABSGL</name>
<dbReference type="InterPro" id="IPR001715">
    <property type="entry name" value="CH_dom"/>
</dbReference>
<evidence type="ECO:0000256" key="1">
    <source>
        <dbReference type="ARBA" id="ARBA00022679"/>
    </source>
</evidence>
<protein>
    <recommendedName>
        <fullName evidence="11">Protein kinase domain-containing protein</fullName>
    </recommendedName>
</protein>
<dbReference type="Proteomes" id="UP000078561">
    <property type="component" value="Unassembled WGS sequence"/>
</dbReference>
<feature type="compositionally biased region" description="Low complexity" evidence="5">
    <location>
        <begin position="152"/>
        <end position="164"/>
    </location>
</feature>
<dbReference type="Pfam" id="PF00069">
    <property type="entry name" value="Pkinase"/>
    <property type="match status" value="1"/>
</dbReference>
<accession>A0A163JYI8</accession>
<dbReference type="AlphaFoldDB" id="A0A163JYI8"/>
<evidence type="ECO:0008006" key="11">
    <source>
        <dbReference type="Google" id="ProtNLM"/>
    </source>
</evidence>
<keyword evidence="3" id="KW-0418">Kinase</keyword>
<dbReference type="OrthoDB" id="8693905at2759"/>
<evidence type="ECO:0000256" key="3">
    <source>
        <dbReference type="ARBA" id="ARBA00022777"/>
    </source>
</evidence>
<dbReference type="STRING" id="4829.A0A163JYI8"/>
<feature type="compositionally biased region" description="Low complexity" evidence="5">
    <location>
        <begin position="949"/>
        <end position="958"/>
    </location>
</feature>
<feature type="compositionally biased region" description="Polar residues" evidence="5">
    <location>
        <begin position="239"/>
        <end position="254"/>
    </location>
</feature>
<dbReference type="InterPro" id="IPR036872">
    <property type="entry name" value="CH_dom_sf"/>
</dbReference>
<organism evidence="9">
    <name type="scientific">Absidia glauca</name>
    <name type="common">Pin mould</name>
    <dbReference type="NCBI Taxonomy" id="4829"/>
    <lineage>
        <taxon>Eukaryota</taxon>
        <taxon>Fungi</taxon>
        <taxon>Fungi incertae sedis</taxon>
        <taxon>Mucoromycota</taxon>
        <taxon>Mucoromycotina</taxon>
        <taxon>Mucoromycetes</taxon>
        <taxon>Mucorales</taxon>
        <taxon>Cunninghamellaceae</taxon>
        <taxon>Absidia</taxon>
    </lineage>
</organism>
<dbReference type="CDD" id="cd00014">
    <property type="entry name" value="CH_SF"/>
    <property type="match status" value="1"/>
</dbReference>
<dbReference type="PROSITE" id="PS00479">
    <property type="entry name" value="ZF_DAG_PE_1"/>
    <property type="match status" value="1"/>
</dbReference>
<evidence type="ECO:0000313" key="9">
    <source>
        <dbReference type="EMBL" id="SAM02923.1"/>
    </source>
</evidence>
<feature type="region of interest" description="Disordered" evidence="5">
    <location>
        <begin position="143"/>
        <end position="254"/>
    </location>
</feature>
<dbReference type="PROSITE" id="PS50011">
    <property type="entry name" value="PROTEIN_KINASE_DOM"/>
    <property type="match status" value="1"/>
</dbReference>
<dbReference type="SMART" id="SM00033">
    <property type="entry name" value="CH"/>
    <property type="match status" value="1"/>
</dbReference>
<dbReference type="Gene3D" id="1.10.418.10">
    <property type="entry name" value="Calponin-like domain"/>
    <property type="match status" value="1"/>
</dbReference>
<proteinExistence type="predicted"/>
<reference evidence="9" key="1">
    <citation type="submission" date="2016-04" db="EMBL/GenBank/DDBJ databases">
        <authorList>
            <person name="Evans L.H."/>
            <person name="Alamgir A."/>
            <person name="Owens N."/>
            <person name="Weber N.D."/>
            <person name="Virtaneva K."/>
            <person name="Barbian K."/>
            <person name="Babar A."/>
            <person name="Rosenke K."/>
        </authorList>
    </citation>
    <scope>NUCLEOTIDE SEQUENCE [LARGE SCALE GENOMIC DNA]</scope>
    <source>
        <strain evidence="9">CBS 101.48</strain>
    </source>
</reference>
<evidence type="ECO:0000256" key="4">
    <source>
        <dbReference type="ARBA" id="ARBA00022840"/>
    </source>
</evidence>
<evidence type="ECO:0000256" key="5">
    <source>
        <dbReference type="SAM" id="MobiDB-lite"/>
    </source>
</evidence>
<dbReference type="InParanoid" id="A0A163JYI8"/>
<feature type="region of interest" description="Disordered" evidence="5">
    <location>
        <begin position="983"/>
        <end position="1059"/>
    </location>
</feature>
<dbReference type="PANTHER" id="PTHR48016:SF4">
    <property type="entry name" value="PROTEIN KINASE DOMAIN-CONTAINING PROTEIN"/>
    <property type="match status" value="1"/>
</dbReference>
<dbReference type="InterPro" id="IPR050538">
    <property type="entry name" value="MAP_kinase_kinase_kinase"/>
</dbReference>
<dbReference type="CDD" id="cd00029">
    <property type="entry name" value="C1"/>
    <property type="match status" value="1"/>
</dbReference>
<dbReference type="GO" id="GO:0005524">
    <property type="term" value="F:ATP binding"/>
    <property type="evidence" value="ECO:0007669"/>
    <property type="project" value="UniProtKB-KW"/>
</dbReference>
<feature type="compositionally biased region" description="Basic and acidic residues" evidence="5">
    <location>
        <begin position="182"/>
        <end position="197"/>
    </location>
</feature>
<dbReference type="PROSITE" id="PS00108">
    <property type="entry name" value="PROTEIN_KINASE_ST"/>
    <property type="match status" value="1"/>
</dbReference>
<feature type="compositionally biased region" description="Low complexity" evidence="5">
    <location>
        <begin position="1008"/>
        <end position="1026"/>
    </location>
</feature>
<feature type="region of interest" description="Disordered" evidence="5">
    <location>
        <begin position="914"/>
        <end position="969"/>
    </location>
</feature>
<feature type="domain" description="Protein kinase" evidence="6">
    <location>
        <begin position="480"/>
        <end position="732"/>
    </location>
</feature>
<dbReference type="InterPro" id="IPR008271">
    <property type="entry name" value="Ser/Thr_kinase_AS"/>
</dbReference>
<gene>
    <name evidence="9" type="primary">ABSGL_08739.1 scaffold 10421</name>
</gene>
<dbReference type="Gene3D" id="1.10.510.10">
    <property type="entry name" value="Transferase(Phosphotransferase) domain 1"/>
    <property type="match status" value="1"/>
</dbReference>
<keyword evidence="2" id="KW-0547">Nucleotide-binding</keyword>
<dbReference type="Pfam" id="PF00307">
    <property type="entry name" value="CH"/>
    <property type="match status" value="1"/>
</dbReference>
<dbReference type="SUPFAM" id="SSF56112">
    <property type="entry name" value="Protein kinase-like (PK-like)"/>
    <property type="match status" value="1"/>
</dbReference>
<feature type="region of interest" description="Disordered" evidence="5">
    <location>
        <begin position="300"/>
        <end position="347"/>
    </location>
</feature>
<dbReference type="PROSITE" id="PS50081">
    <property type="entry name" value="ZF_DAG_PE_2"/>
    <property type="match status" value="1"/>
</dbReference>
<feature type="domain" description="Calponin-homology (CH)" evidence="7">
    <location>
        <begin position="21"/>
        <end position="126"/>
    </location>
</feature>
<sequence length="1059" mass="116956">MQRSTSYQLPKTPAPSPDYILSQQHWTKNWIESVLQQPLPITNLFLCLRSGILLCRLINALQPGTIPIIHYNECLSAKEANIRQFLDGGSKLGLQDFELFKVDDLLEGKDMNAVLWSLSRLAILTNSQQVSWSSYDLHSLASPTLSSPPSPLANDNNSNTSNNNQHATEQGLDVGNNIPTERGLDYSNKEASTRQRQDSQGINDYSQHRHSLSSLPDEEDEINWDQHHRRPHSPRTRSYGLSSTSTPPQTTHKSIKTLSADSGYGTTRQQQQPLPTSSHIPLELVSLFDQQQHCPTLQESYNNASCTDDEDDSGIDHHSVYTSSPIGPSTPPPSSNDTIGKNGKGSISSRLSAGLSLGKKFSLRQKTPFHMRYQEWTETRLNTSTKPSVIHMFDSAEPPLVHPSVSSPLLSKQPTIDKHHPPPSNTISLAIQESGTEQQQLPPCEAITRRKSTGNLEAQNQATIDRAPSEIADQQDSLKLIDINGQVIGQFGIVYRALELRTGRMMAVKRIKLSSSKKGDLLDVMQEAQLLQKLSHPNIVNYEGIIQTDGHVNIILEYVENGSLLNTLKSFGSFPENLVASYCTRVLHGLCYLHGQNVAHCDLKAANLLTTKAGHVKLSDFGVSLNLGLKETEVGAVAGTPNWMAPEVIELKGASTKSDIWSLGCTIIELCTGKPPYSDLLPMTALFRIVEDDFPPLPDGLSPALCDFLKNCFAKDPDDRPTAEDLLSHPWIRAHEEKSPDSLDNVDSTQGSFKRTSFSAPNLNNDLPAWLLPYTDINCPAPPPTSSSVLADKFQQQQQEHHNYIHQHHSTQAISHRYVKGTFPKGAVKCKSCHLPIKKDAFICEECGIICHDQCKASSGCHGSVYPASSTPTLHRQPYTQESADQLLLNAHRSTNRRSNSSYSLQTFLSSTSQHEAAAALPPPMPVKPRNSMSTQLRQSTRKLSRVFSSRQPSSSSPHSHRTLTHGSKSYDTLRQIQEEAYFNKSTKQPPPPPSSSSSSSYQLEYDTPLSTCSSSSSSSASPPLSSRRESEPVGLQKQSIRRNKIKRRATNPDDCIIS</sequence>